<feature type="domain" description="GINS subunit" evidence="6">
    <location>
        <begin position="265"/>
        <end position="327"/>
    </location>
</feature>
<dbReference type="InterPro" id="IPR005339">
    <property type="entry name" value="GINS_Psf1"/>
</dbReference>
<organism evidence="8 9">
    <name type="scientific">Opisthorchis viverrini</name>
    <name type="common">Southeast Asian liver fluke</name>
    <dbReference type="NCBI Taxonomy" id="6198"/>
    <lineage>
        <taxon>Eukaryota</taxon>
        <taxon>Metazoa</taxon>
        <taxon>Spiralia</taxon>
        <taxon>Lophotrochozoa</taxon>
        <taxon>Platyhelminthes</taxon>
        <taxon>Trematoda</taxon>
        <taxon>Digenea</taxon>
        <taxon>Opisthorchiida</taxon>
        <taxon>Opisthorchiata</taxon>
        <taxon>Opisthorchiidae</taxon>
        <taxon>Opisthorchis</taxon>
    </lineage>
</organism>
<comment type="subcellular location">
    <subcellularLocation>
        <location evidence="1 5">Nucleus</location>
    </subcellularLocation>
</comment>
<dbReference type="CTD" id="20324420"/>
<dbReference type="Pfam" id="PF24997">
    <property type="entry name" value="PSF1_C"/>
    <property type="match status" value="2"/>
</dbReference>
<protein>
    <recommendedName>
        <fullName evidence="5">DNA replication complex GINS protein PSF1</fullName>
    </recommendedName>
</protein>
<reference evidence="8 9" key="1">
    <citation type="submission" date="2013-11" db="EMBL/GenBank/DDBJ databases">
        <title>Opisthorchis viverrini - life in the bile duct.</title>
        <authorList>
            <person name="Young N.D."/>
            <person name="Nagarajan N."/>
            <person name="Lin S.J."/>
            <person name="Korhonen P.K."/>
            <person name="Jex A.R."/>
            <person name="Hall R.S."/>
            <person name="Safavi-Hemami H."/>
            <person name="Kaewkong W."/>
            <person name="Bertrand D."/>
            <person name="Gao S."/>
            <person name="Seet Q."/>
            <person name="Wongkham S."/>
            <person name="Teh B.T."/>
            <person name="Wongkham C."/>
            <person name="Intapan P.M."/>
            <person name="Maleewong W."/>
            <person name="Yang X."/>
            <person name="Hu M."/>
            <person name="Wang Z."/>
            <person name="Hofmann A."/>
            <person name="Sternberg P.W."/>
            <person name="Tan P."/>
            <person name="Wang J."/>
            <person name="Gasser R.B."/>
        </authorList>
    </citation>
    <scope>NUCLEOTIDE SEQUENCE [LARGE SCALE GENOMIC DNA]</scope>
</reference>
<dbReference type="OrthoDB" id="10252587at2759"/>
<dbReference type="SUPFAM" id="SSF158573">
    <property type="entry name" value="GINS helical bundle-like"/>
    <property type="match status" value="2"/>
</dbReference>
<name>A0A075A202_OPIVI</name>
<dbReference type="CDD" id="cd21696">
    <property type="entry name" value="GINS_B_Psf1"/>
    <property type="match status" value="2"/>
</dbReference>
<comment type="subunit">
    <text evidence="5">Component of the GINS complex.</text>
</comment>
<evidence type="ECO:0000256" key="1">
    <source>
        <dbReference type="ARBA" id="ARBA00004123"/>
    </source>
</evidence>
<feature type="domain" description="DNA replication complex GINS protein PSF1 C-terminal" evidence="7">
    <location>
        <begin position="156"/>
        <end position="206"/>
    </location>
</feature>
<feature type="domain" description="DNA replication complex GINS protein PSF1 C-terminal" evidence="7">
    <location>
        <begin position="349"/>
        <end position="400"/>
    </location>
</feature>
<dbReference type="KEGG" id="ovi:T265_10252"/>
<dbReference type="RefSeq" id="XP_009174833.1">
    <property type="nucleotide sequence ID" value="XM_009176569.1"/>
</dbReference>
<evidence type="ECO:0000256" key="3">
    <source>
        <dbReference type="ARBA" id="ARBA00022705"/>
    </source>
</evidence>
<accession>A0A075A202</accession>
<evidence type="ECO:0000256" key="2">
    <source>
        <dbReference type="ARBA" id="ARBA00006677"/>
    </source>
</evidence>
<evidence type="ECO:0000256" key="4">
    <source>
        <dbReference type="ARBA" id="ARBA00023242"/>
    </source>
</evidence>
<keyword evidence="9" id="KW-1185">Reference proteome</keyword>
<sequence>MLANTGLQLVKELKRSQFYKMPPYNDEKIRVCLEEMKTLYEANYRDVALVSGSSESSSQSEEHAGRIQCVLVRHAVLERNKRCLLAYHHARLMYIKGLRWQYGTVLPKEVRQSLSEAEQAWFKAYCGTLANFMQADVAERGGAGGLDLTQSQLPPKSLFLEVRCLVDFGEFETEDGGVLQLTKDSHHLMSRSDCETLIRQGLVKELKRSQFYKMPPYNDEKIRVCLEEMKTLYEANYRDVALVSGSSESSSQSEEHAGRIQCVLVRHAVLERNKRCLLAYHHARLMYIKGLRWQYGTVLPKEVRQSLSEAEQAWFKAYCGTLANFMQADVAERGGAGGLDLTQSQLPPKSLFLEVRCLVDFGEFETEDGGVLQLTKDSHHLMSRSDCETLIRQGVLEHITT</sequence>
<evidence type="ECO:0000313" key="9">
    <source>
        <dbReference type="Proteomes" id="UP000054324"/>
    </source>
</evidence>
<gene>
    <name evidence="8" type="ORF">T265_10252</name>
</gene>
<dbReference type="Gene3D" id="1.20.58.1030">
    <property type="match status" value="2"/>
</dbReference>
<dbReference type="CDD" id="cd11710">
    <property type="entry name" value="GINS_A_psf1"/>
    <property type="match status" value="2"/>
</dbReference>
<dbReference type="Pfam" id="PF05916">
    <property type="entry name" value="Sld5"/>
    <property type="match status" value="2"/>
</dbReference>
<comment type="function">
    <text evidence="5">Required for correct functioning of the GINS complex, a complex that plays an essential role in the initiation of DNA replication, and progression of DNA replication forks. GINS complex seems to bind preferentially to single-stranded DNA.</text>
</comment>
<keyword evidence="4 5" id="KW-0539">Nucleus</keyword>
<dbReference type="InterPro" id="IPR056783">
    <property type="entry name" value="PSF1_C"/>
</dbReference>
<dbReference type="GO" id="GO:0000811">
    <property type="term" value="C:GINS complex"/>
    <property type="evidence" value="ECO:0007669"/>
    <property type="project" value="UniProtKB-UniRule"/>
</dbReference>
<evidence type="ECO:0000259" key="7">
    <source>
        <dbReference type="Pfam" id="PF24997"/>
    </source>
</evidence>
<proteinExistence type="inferred from homology"/>
<feature type="domain" description="GINS subunit" evidence="6">
    <location>
        <begin position="72"/>
        <end position="134"/>
    </location>
</feature>
<evidence type="ECO:0000313" key="8">
    <source>
        <dbReference type="EMBL" id="KER21434.1"/>
    </source>
</evidence>
<evidence type="ECO:0000256" key="5">
    <source>
        <dbReference type="RuleBase" id="RU368085"/>
    </source>
</evidence>
<comment type="similarity">
    <text evidence="2 5">Belongs to the GINS1/PSF1 family.</text>
</comment>
<evidence type="ECO:0000259" key="6">
    <source>
        <dbReference type="Pfam" id="PF05916"/>
    </source>
</evidence>
<dbReference type="Proteomes" id="UP000054324">
    <property type="component" value="Unassembled WGS sequence"/>
</dbReference>
<dbReference type="PANTHER" id="PTHR12914:SF2">
    <property type="entry name" value="DNA REPLICATION COMPLEX GINS PROTEIN PSF1"/>
    <property type="match status" value="1"/>
</dbReference>
<dbReference type="GO" id="GO:1902983">
    <property type="term" value="P:DNA strand elongation involved in mitotic DNA replication"/>
    <property type="evidence" value="ECO:0007669"/>
    <property type="project" value="TreeGrafter"/>
</dbReference>
<dbReference type="STRING" id="6198.A0A075A202"/>
<dbReference type="PANTHER" id="PTHR12914">
    <property type="entry name" value="PARTNER OF SLD5"/>
    <property type="match status" value="1"/>
</dbReference>
<dbReference type="EMBL" id="KL596968">
    <property type="protein sequence ID" value="KER21434.1"/>
    <property type="molecule type" value="Genomic_DNA"/>
</dbReference>
<dbReference type="GeneID" id="20324420"/>
<keyword evidence="3 5" id="KW-0235">DNA replication</keyword>
<dbReference type="InterPro" id="IPR036224">
    <property type="entry name" value="GINS_bundle-like_dom_sf"/>
</dbReference>
<dbReference type="AlphaFoldDB" id="A0A075A202"/>
<dbReference type="InterPro" id="IPR021151">
    <property type="entry name" value="GINS_A"/>
</dbReference>